<dbReference type="GO" id="GO:0004673">
    <property type="term" value="F:protein histidine kinase activity"/>
    <property type="evidence" value="ECO:0007669"/>
    <property type="project" value="UniProtKB-EC"/>
</dbReference>
<dbReference type="PANTHER" id="PTHR24421:SF10">
    <property type="entry name" value="NITRATE_NITRITE SENSOR PROTEIN NARQ"/>
    <property type="match status" value="1"/>
</dbReference>
<keyword evidence="6" id="KW-1133">Transmembrane helix</keyword>
<keyword evidence="10" id="KW-1185">Reference proteome</keyword>
<evidence type="ECO:0000313" key="9">
    <source>
        <dbReference type="Proteomes" id="UP000345527"/>
    </source>
</evidence>
<feature type="transmembrane region" description="Helical" evidence="6">
    <location>
        <begin position="36"/>
        <end position="54"/>
    </location>
</feature>
<evidence type="ECO:0000256" key="1">
    <source>
        <dbReference type="ARBA" id="ARBA00000085"/>
    </source>
</evidence>
<feature type="transmembrane region" description="Helical" evidence="6">
    <location>
        <begin position="12"/>
        <end position="30"/>
    </location>
</feature>
<evidence type="ECO:0000256" key="2">
    <source>
        <dbReference type="ARBA" id="ARBA00012438"/>
    </source>
</evidence>
<dbReference type="OrthoDB" id="9781904at2"/>
<keyword evidence="4" id="KW-0418">Kinase</keyword>
<dbReference type="Proteomes" id="UP000345527">
    <property type="component" value="Unassembled WGS sequence"/>
</dbReference>
<organism evidence="8 9">
    <name type="scientific">Bifidobacterium vespertilionis</name>
    <dbReference type="NCBI Taxonomy" id="2562524"/>
    <lineage>
        <taxon>Bacteria</taxon>
        <taxon>Bacillati</taxon>
        <taxon>Actinomycetota</taxon>
        <taxon>Actinomycetes</taxon>
        <taxon>Bifidobacteriales</taxon>
        <taxon>Bifidobacteriaceae</taxon>
        <taxon>Bifidobacterium</taxon>
    </lineage>
</organism>
<dbReference type="EMBL" id="RZNZ01000002">
    <property type="protein sequence ID" value="KAA8821951.1"/>
    <property type="molecule type" value="Genomic_DNA"/>
</dbReference>
<evidence type="ECO:0000313" key="8">
    <source>
        <dbReference type="EMBL" id="KAA8823258.1"/>
    </source>
</evidence>
<gene>
    <name evidence="8" type="ORF">EM848_06085</name>
    <name evidence="7" type="ORF">EMO90_01705</name>
</gene>
<dbReference type="InterPro" id="IPR036890">
    <property type="entry name" value="HATPase_C_sf"/>
</dbReference>
<evidence type="ECO:0000256" key="6">
    <source>
        <dbReference type="SAM" id="Phobius"/>
    </source>
</evidence>
<keyword evidence="5" id="KW-0902">Two-component regulatory system</keyword>
<evidence type="ECO:0000256" key="3">
    <source>
        <dbReference type="ARBA" id="ARBA00022679"/>
    </source>
</evidence>
<keyword evidence="3" id="KW-0808">Transferase</keyword>
<feature type="transmembrane region" description="Helical" evidence="6">
    <location>
        <begin position="85"/>
        <end position="110"/>
    </location>
</feature>
<keyword evidence="6" id="KW-0472">Membrane</keyword>
<dbReference type="InterPro" id="IPR050482">
    <property type="entry name" value="Sensor_HK_TwoCompSys"/>
</dbReference>
<protein>
    <recommendedName>
        <fullName evidence="2">histidine kinase</fullName>
        <ecNumber evidence="2">2.7.13.3</ecNumber>
    </recommendedName>
</protein>
<dbReference type="Proteomes" id="UP000374630">
    <property type="component" value="Unassembled WGS sequence"/>
</dbReference>
<dbReference type="AlphaFoldDB" id="A0A5J5DYJ4"/>
<evidence type="ECO:0000313" key="10">
    <source>
        <dbReference type="Proteomes" id="UP000374630"/>
    </source>
</evidence>
<evidence type="ECO:0000256" key="4">
    <source>
        <dbReference type="ARBA" id="ARBA00022777"/>
    </source>
</evidence>
<sequence length="379" mass="42639">MMQVFQSIKEHTNGIVLFVLPILGLSLWEATVAPPSNALSAIMYVISLVALILLTWRPLLFSLLLLVVDIACSITPFINSTSSQFWTTLLALGYIGYTSRILLITASLMLGVIAQSVQRYLQIGSASSDNLLFFIIMMSFAVLAGYALQQKNNILQLQLEKKDQDRKLQIALQQNRIAEQIHDMVSNNLSTIARESQQQLHQDRNPQYQSWVTVNHLATDSISQLHQLIDELLEFAEPSSVDSSAAEFSKALVQLVREQQYILESQGFPCLMNVTGNVNHTPSLEIQREIFSLIIELSTNIKKHCQQGTDCELSIHCLPDTIVLSERCVFANTVNQQEKRHNLGGYGLKTRKQLIEKLGGQFVWEETSNEWTCYASIPL</sequence>
<comment type="caution">
    <text evidence="8">The sequence shown here is derived from an EMBL/GenBank/DDBJ whole genome shotgun (WGS) entry which is preliminary data.</text>
</comment>
<comment type="catalytic activity">
    <reaction evidence="1">
        <text>ATP + protein L-histidine = ADP + protein N-phospho-L-histidine.</text>
        <dbReference type="EC" id="2.7.13.3"/>
    </reaction>
</comment>
<reference evidence="9 10" key="1">
    <citation type="journal article" date="2019" name="Syst. Appl. Microbiol.">
        <title>Characterization of Bifidobacterium species in feaces of the Egyptian fruit bat: Description of B. vespertilionis sp. nov. and B. rousetti sp. nov.</title>
        <authorList>
            <person name="Modesto M."/>
            <person name="Satti M."/>
            <person name="Watanabe K."/>
            <person name="Puglisi E."/>
            <person name="Morelli L."/>
            <person name="Huang C.-H."/>
            <person name="Liou J.-S."/>
            <person name="Miyashita M."/>
            <person name="Tamura T."/>
            <person name="Saito S."/>
            <person name="Mori K."/>
            <person name="Huang L."/>
            <person name="Sciavilla P."/>
            <person name="Sandri C."/>
            <person name="Spiezio C."/>
            <person name="Vitali F."/>
            <person name="Cavalieri D."/>
            <person name="Perpetuini G."/>
            <person name="Tofalo R."/>
            <person name="Bonetti A."/>
            <person name="Arita M."/>
            <person name="Mattarelli P."/>
        </authorList>
    </citation>
    <scope>NUCLEOTIDE SEQUENCE [LARGE SCALE GENOMIC DNA]</scope>
    <source>
        <strain evidence="7 10">RST16</strain>
        <strain evidence="8 9">RST8</strain>
    </source>
</reference>
<feature type="transmembrane region" description="Helical" evidence="6">
    <location>
        <begin position="131"/>
        <end position="148"/>
    </location>
</feature>
<name>A0A5J5DYJ4_9BIFI</name>
<dbReference type="Gene3D" id="3.30.565.10">
    <property type="entry name" value="Histidine kinase-like ATPase, C-terminal domain"/>
    <property type="match status" value="1"/>
</dbReference>
<dbReference type="PANTHER" id="PTHR24421">
    <property type="entry name" value="NITRATE/NITRITE SENSOR PROTEIN NARX-RELATED"/>
    <property type="match status" value="1"/>
</dbReference>
<dbReference type="EMBL" id="RZOA01000010">
    <property type="protein sequence ID" value="KAA8823258.1"/>
    <property type="molecule type" value="Genomic_DNA"/>
</dbReference>
<dbReference type="RefSeq" id="WP_150354046.1">
    <property type="nucleotide sequence ID" value="NZ_RZNZ01000002.1"/>
</dbReference>
<accession>A0A5J5DYJ4</accession>
<proteinExistence type="predicted"/>
<evidence type="ECO:0000313" key="7">
    <source>
        <dbReference type="EMBL" id="KAA8821951.1"/>
    </source>
</evidence>
<feature type="transmembrane region" description="Helical" evidence="6">
    <location>
        <begin position="59"/>
        <end position="79"/>
    </location>
</feature>
<keyword evidence="6" id="KW-0812">Transmembrane</keyword>
<dbReference type="EC" id="2.7.13.3" evidence="2"/>
<dbReference type="GO" id="GO:0000160">
    <property type="term" value="P:phosphorelay signal transduction system"/>
    <property type="evidence" value="ECO:0007669"/>
    <property type="project" value="UniProtKB-KW"/>
</dbReference>
<evidence type="ECO:0000256" key="5">
    <source>
        <dbReference type="ARBA" id="ARBA00023012"/>
    </source>
</evidence>